<evidence type="ECO:0008006" key="4">
    <source>
        <dbReference type="Google" id="ProtNLM"/>
    </source>
</evidence>
<proteinExistence type="predicted"/>
<keyword evidence="1" id="KW-0812">Transmembrane</keyword>
<feature type="transmembrane region" description="Helical" evidence="1">
    <location>
        <begin position="6"/>
        <end position="25"/>
    </location>
</feature>
<gene>
    <name evidence="2" type="ORF">GCM10007392_07180</name>
</gene>
<feature type="transmembrane region" description="Helical" evidence="1">
    <location>
        <begin position="86"/>
        <end position="106"/>
    </location>
</feature>
<keyword evidence="1" id="KW-1133">Transmembrane helix</keyword>
<feature type="transmembrane region" description="Helical" evidence="1">
    <location>
        <begin position="59"/>
        <end position="80"/>
    </location>
</feature>
<dbReference type="RefSeq" id="WP_189607130.1">
    <property type="nucleotide sequence ID" value="NZ_BMXR01000002.1"/>
</dbReference>
<dbReference type="AlphaFoldDB" id="A0A918K251"/>
<keyword evidence="1" id="KW-0472">Membrane</keyword>
<sequence>MYDIIAILIPIVLALCLLIAVRILADAGVRKRVTDTQSDADVARSILEAGRDKRKQVRLTWGVMGISVGLALVLVGWIGLGVNNPVTYGVISIMAGFGALLSMWLGRRL</sequence>
<name>A0A918K251_9GAMM</name>
<organism evidence="2 3">
    <name type="scientific">Saccharospirillum salsuginis</name>
    <dbReference type="NCBI Taxonomy" id="418750"/>
    <lineage>
        <taxon>Bacteria</taxon>
        <taxon>Pseudomonadati</taxon>
        <taxon>Pseudomonadota</taxon>
        <taxon>Gammaproteobacteria</taxon>
        <taxon>Oceanospirillales</taxon>
        <taxon>Saccharospirillaceae</taxon>
        <taxon>Saccharospirillum</taxon>
    </lineage>
</organism>
<comment type="caution">
    <text evidence="2">The sequence shown here is derived from an EMBL/GenBank/DDBJ whole genome shotgun (WGS) entry which is preliminary data.</text>
</comment>
<reference evidence="2" key="1">
    <citation type="journal article" date="2014" name="Int. J. Syst. Evol. Microbiol.">
        <title>Complete genome sequence of Corynebacterium casei LMG S-19264T (=DSM 44701T), isolated from a smear-ripened cheese.</title>
        <authorList>
            <consortium name="US DOE Joint Genome Institute (JGI-PGF)"/>
            <person name="Walter F."/>
            <person name="Albersmeier A."/>
            <person name="Kalinowski J."/>
            <person name="Ruckert C."/>
        </authorList>
    </citation>
    <scope>NUCLEOTIDE SEQUENCE</scope>
    <source>
        <strain evidence="2">KCTC 22169</strain>
    </source>
</reference>
<protein>
    <recommendedName>
        <fullName evidence="4">Transmembrane protein</fullName>
    </recommendedName>
</protein>
<dbReference type="EMBL" id="BMXR01000002">
    <property type="protein sequence ID" value="GGX43054.1"/>
    <property type="molecule type" value="Genomic_DNA"/>
</dbReference>
<reference evidence="2" key="2">
    <citation type="submission" date="2020-09" db="EMBL/GenBank/DDBJ databases">
        <authorList>
            <person name="Sun Q."/>
            <person name="Kim S."/>
        </authorList>
    </citation>
    <scope>NUCLEOTIDE SEQUENCE</scope>
    <source>
        <strain evidence="2">KCTC 22169</strain>
    </source>
</reference>
<evidence type="ECO:0000313" key="3">
    <source>
        <dbReference type="Proteomes" id="UP000626148"/>
    </source>
</evidence>
<dbReference type="Proteomes" id="UP000626148">
    <property type="component" value="Unassembled WGS sequence"/>
</dbReference>
<evidence type="ECO:0000313" key="2">
    <source>
        <dbReference type="EMBL" id="GGX43054.1"/>
    </source>
</evidence>
<evidence type="ECO:0000256" key="1">
    <source>
        <dbReference type="SAM" id="Phobius"/>
    </source>
</evidence>
<keyword evidence="3" id="KW-1185">Reference proteome</keyword>
<accession>A0A918K251</accession>